<keyword evidence="1" id="KW-0472">Membrane</keyword>
<proteinExistence type="predicted"/>
<dbReference type="Proteomes" id="UP000612362">
    <property type="component" value="Unassembled WGS sequence"/>
</dbReference>
<dbReference type="EMBL" id="BNJF01000002">
    <property type="protein sequence ID" value="GHO46608.1"/>
    <property type="molecule type" value="Genomic_DNA"/>
</dbReference>
<sequence length="143" mass="15189">MEGVARARASHLNPFIAGPFVLKVVSLVGVFLGNGLGLACTNIYYPSLRQALAEDAYLGRVTASTSWLILGAVPIDTAAAGALQGLIGLRWTLVCEAIGLLFGVLWVLGARIRNLRTLPDRASIEMTEESPLVSQADQVQIEA</sequence>
<name>A0A8J3I664_9CHLR</name>
<protein>
    <submittedName>
        <fullName evidence="2">Uncharacterized protein</fullName>
    </submittedName>
</protein>
<organism evidence="2 3">
    <name type="scientific">Ktedonospora formicarum</name>
    <dbReference type="NCBI Taxonomy" id="2778364"/>
    <lineage>
        <taxon>Bacteria</taxon>
        <taxon>Bacillati</taxon>
        <taxon>Chloroflexota</taxon>
        <taxon>Ktedonobacteria</taxon>
        <taxon>Ktedonobacterales</taxon>
        <taxon>Ktedonobacteraceae</taxon>
        <taxon>Ktedonospora</taxon>
    </lineage>
</organism>
<feature type="transmembrane region" description="Helical" evidence="1">
    <location>
        <begin position="57"/>
        <end position="75"/>
    </location>
</feature>
<evidence type="ECO:0000313" key="3">
    <source>
        <dbReference type="Proteomes" id="UP000612362"/>
    </source>
</evidence>
<feature type="transmembrane region" description="Helical" evidence="1">
    <location>
        <begin position="87"/>
        <end position="108"/>
    </location>
</feature>
<comment type="caution">
    <text evidence="2">The sequence shown here is derived from an EMBL/GenBank/DDBJ whole genome shotgun (WGS) entry which is preliminary data.</text>
</comment>
<keyword evidence="3" id="KW-1185">Reference proteome</keyword>
<accession>A0A8J3I664</accession>
<keyword evidence="1" id="KW-1133">Transmembrane helix</keyword>
<evidence type="ECO:0000313" key="2">
    <source>
        <dbReference type="EMBL" id="GHO46608.1"/>
    </source>
</evidence>
<evidence type="ECO:0000256" key="1">
    <source>
        <dbReference type="SAM" id="Phobius"/>
    </source>
</evidence>
<keyword evidence="1" id="KW-0812">Transmembrane</keyword>
<dbReference type="AlphaFoldDB" id="A0A8J3I664"/>
<feature type="transmembrane region" description="Helical" evidence="1">
    <location>
        <begin position="20"/>
        <end position="45"/>
    </location>
</feature>
<gene>
    <name evidence="2" type="ORF">KSX_47710</name>
</gene>
<reference evidence="2" key="1">
    <citation type="submission" date="2020-10" db="EMBL/GenBank/DDBJ databases">
        <title>Taxonomic study of unclassified bacteria belonging to the class Ktedonobacteria.</title>
        <authorList>
            <person name="Yabe S."/>
            <person name="Wang C.M."/>
            <person name="Zheng Y."/>
            <person name="Sakai Y."/>
            <person name="Cavaletti L."/>
            <person name="Monciardini P."/>
            <person name="Donadio S."/>
        </authorList>
    </citation>
    <scope>NUCLEOTIDE SEQUENCE</scope>
    <source>
        <strain evidence="2">SOSP1-1</strain>
    </source>
</reference>